<dbReference type="Pfam" id="PF14741">
    <property type="entry name" value="GH114_assoc"/>
    <property type="match status" value="1"/>
</dbReference>
<name>A0A0L0FGJ3_9EUKA</name>
<evidence type="ECO:0000259" key="1">
    <source>
        <dbReference type="Pfam" id="PF14741"/>
    </source>
</evidence>
<dbReference type="InterPro" id="IPR049922">
    <property type="entry name" value="GH114_assoc"/>
</dbReference>
<sequence length="65" mass="7335">MLNVDTGDWVNVWKNDDVTSWQWSSNTVDVANGPYVSDGEARVRWSTTNNKDAAQLDYLALKTSQ</sequence>
<keyword evidence="3" id="KW-1185">Reference proteome</keyword>
<organism evidence="2 3">
    <name type="scientific">Sphaeroforma arctica JP610</name>
    <dbReference type="NCBI Taxonomy" id="667725"/>
    <lineage>
        <taxon>Eukaryota</taxon>
        <taxon>Ichthyosporea</taxon>
        <taxon>Ichthyophonida</taxon>
        <taxon>Sphaeroforma</taxon>
    </lineage>
</organism>
<accession>A0A0L0FGJ3</accession>
<protein>
    <recommendedName>
        <fullName evidence="1">Glycosyl-hydrolase 114-associated domain-containing protein</fullName>
    </recommendedName>
</protein>
<evidence type="ECO:0000313" key="3">
    <source>
        <dbReference type="Proteomes" id="UP000054560"/>
    </source>
</evidence>
<dbReference type="AlphaFoldDB" id="A0A0L0FGJ3"/>
<dbReference type="Proteomes" id="UP000054560">
    <property type="component" value="Unassembled WGS sequence"/>
</dbReference>
<gene>
    <name evidence="2" type="ORF">SARC_11583</name>
</gene>
<proteinExistence type="predicted"/>
<evidence type="ECO:0000313" key="2">
    <source>
        <dbReference type="EMBL" id="KNC75902.1"/>
    </source>
</evidence>
<feature type="domain" description="Glycosyl-hydrolase 114-associated" evidence="1">
    <location>
        <begin position="2"/>
        <end position="58"/>
    </location>
</feature>
<reference evidence="2 3" key="1">
    <citation type="submission" date="2011-02" db="EMBL/GenBank/DDBJ databases">
        <title>The Genome Sequence of Sphaeroforma arctica JP610.</title>
        <authorList>
            <consortium name="The Broad Institute Genome Sequencing Platform"/>
            <person name="Russ C."/>
            <person name="Cuomo C."/>
            <person name="Young S.K."/>
            <person name="Zeng Q."/>
            <person name="Gargeya S."/>
            <person name="Alvarado L."/>
            <person name="Berlin A."/>
            <person name="Chapman S.B."/>
            <person name="Chen Z."/>
            <person name="Freedman E."/>
            <person name="Gellesch M."/>
            <person name="Goldberg J."/>
            <person name="Griggs A."/>
            <person name="Gujja S."/>
            <person name="Heilman E."/>
            <person name="Heiman D."/>
            <person name="Howarth C."/>
            <person name="Mehta T."/>
            <person name="Neiman D."/>
            <person name="Pearson M."/>
            <person name="Roberts A."/>
            <person name="Saif S."/>
            <person name="Shea T."/>
            <person name="Shenoy N."/>
            <person name="Sisk P."/>
            <person name="Stolte C."/>
            <person name="Sykes S."/>
            <person name="White J."/>
            <person name="Yandava C."/>
            <person name="Burger G."/>
            <person name="Gray M.W."/>
            <person name="Holland P.W.H."/>
            <person name="King N."/>
            <person name="Lang F.B.F."/>
            <person name="Roger A.J."/>
            <person name="Ruiz-Trillo I."/>
            <person name="Haas B."/>
            <person name="Nusbaum C."/>
            <person name="Birren B."/>
        </authorList>
    </citation>
    <scope>NUCLEOTIDE SEQUENCE [LARGE SCALE GENOMIC DNA]</scope>
    <source>
        <strain evidence="2 3">JP610</strain>
    </source>
</reference>
<dbReference type="RefSeq" id="XP_014149804.1">
    <property type="nucleotide sequence ID" value="XM_014294329.1"/>
</dbReference>
<dbReference type="GeneID" id="25912087"/>
<dbReference type="EMBL" id="KQ243364">
    <property type="protein sequence ID" value="KNC75902.1"/>
    <property type="molecule type" value="Genomic_DNA"/>
</dbReference>